<comment type="caution">
    <text evidence="1">The sequence shown here is derived from an EMBL/GenBank/DDBJ whole genome shotgun (WGS) entry which is preliminary data.</text>
</comment>
<accession>A0ABX2IKS6</accession>
<dbReference type="Gene3D" id="3.10.450.50">
    <property type="match status" value="1"/>
</dbReference>
<dbReference type="Pfam" id="PF11533">
    <property type="entry name" value="AtzH-like"/>
    <property type="match status" value="1"/>
</dbReference>
<name>A0ABX2IKS6_9RHOO</name>
<dbReference type="RefSeq" id="WP_101944408.1">
    <property type="nucleotide sequence ID" value="NZ_JABCSC020000004.1"/>
</dbReference>
<dbReference type="EMBL" id="JABCSC020000004">
    <property type="protein sequence ID" value="NSL56488.1"/>
    <property type="molecule type" value="Genomic_DNA"/>
</dbReference>
<evidence type="ECO:0000313" key="2">
    <source>
        <dbReference type="Proteomes" id="UP000778523"/>
    </source>
</evidence>
<dbReference type="InterPro" id="IPR024507">
    <property type="entry name" value="AtzH-like"/>
</dbReference>
<sequence length="124" mass="14295">MPINDERMCAEVSKASDRYEAALLVNDLAVLDELFWKDGRVERVNASDEQVGIDTIRAFRAARPLRGLARERLARRIVCFGTHSATVNIVFRRSVDGRIGRQSQTWVRFGTDWRIVFAHISYRE</sequence>
<reference evidence="1 2" key="1">
    <citation type="submission" date="2020-06" db="EMBL/GenBank/DDBJ databases">
        <title>Draft genome of Uliginosibacterium sp. IMCC34675.</title>
        <authorList>
            <person name="Song J."/>
        </authorList>
    </citation>
    <scope>NUCLEOTIDE SEQUENCE [LARGE SCALE GENOMIC DNA]</scope>
    <source>
        <strain evidence="1 2">IMCC34675</strain>
    </source>
</reference>
<proteinExistence type="predicted"/>
<keyword evidence="2" id="KW-1185">Reference proteome</keyword>
<dbReference type="InterPro" id="IPR032710">
    <property type="entry name" value="NTF2-like_dom_sf"/>
</dbReference>
<evidence type="ECO:0000313" key="1">
    <source>
        <dbReference type="EMBL" id="NSL56488.1"/>
    </source>
</evidence>
<gene>
    <name evidence="1" type="ORF">HJ583_015755</name>
</gene>
<dbReference type="Proteomes" id="UP000778523">
    <property type="component" value="Unassembled WGS sequence"/>
</dbReference>
<protein>
    <submittedName>
        <fullName evidence="1">DUF3225 domain-containing protein</fullName>
    </submittedName>
</protein>
<dbReference type="SUPFAM" id="SSF54427">
    <property type="entry name" value="NTF2-like"/>
    <property type="match status" value="1"/>
</dbReference>
<organism evidence="1 2">
    <name type="scientific">Uliginosibacterium aquaticum</name>
    <dbReference type="NCBI Taxonomy" id="2731212"/>
    <lineage>
        <taxon>Bacteria</taxon>
        <taxon>Pseudomonadati</taxon>
        <taxon>Pseudomonadota</taxon>
        <taxon>Betaproteobacteria</taxon>
        <taxon>Rhodocyclales</taxon>
        <taxon>Zoogloeaceae</taxon>
        <taxon>Uliginosibacterium</taxon>
    </lineage>
</organism>